<proteinExistence type="predicted"/>
<dbReference type="EMBL" id="JBCGBO010000002">
    <property type="protein sequence ID" value="KAK9221828.1"/>
    <property type="molecule type" value="Genomic_DNA"/>
</dbReference>
<sequence>MKQGMGMFQIMALYPVLVAKETICIHHIDCDVMMEDGEPWRFTWFYGHPDSAQKRTLGIYGKYYLNLVIYHGYMRVTLMRFSVCKRLQEKEGGVAVNYDGGLLGLEAIIWNSQGGFMAAATWRCHFPNDVEALAIYKV</sequence>
<gene>
    <name evidence="2" type="ORF">WN944_010257</name>
</gene>
<evidence type="ECO:0000313" key="2">
    <source>
        <dbReference type="EMBL" id="KAK9221828.1"/>
    </source>
</evidence>
<organism evidence="2 3">
    <name type="scientific">Citrus x changshan-huyou</name>
    <dbReference type="NCBI Taxonomy" id="2935761"/>
    <lineage>
        <taxon>Eukaryota</taxon>
        <taxon>Viridiplantae</taxon>
        <taxon>Streptophyta</taxon>
        <taxon>Embryophyta</taxon>
        <taxon>Tracheophyta</taxon>
        <taxon>Spermatophyta</taxon>
        <taxon>Magnoliopsida</taxon>
        <taxon>eudicotyledons</taxon>
        <taxon>Gunneridae</taxon>
        <taxon>Pentapetalae</taxon>
        <taxon>rosids</taxon>
        <taxon>malvids</taxon>
        <taxon>Sapindales</taxon>
        <taxon>Rutaceae</taxon>
        <taxon>Aurantioideae</taxon>
        <taxon>Citrus</taxon>
    </lineage>
</organism>
<protein>
    <submittedName>
        <fullName evidence="2">Uncharacterized protein</fullName>
    </submittedName>
</protein>
<comment type="caution">
    <text evidence="2">The sequence shown here is derived from an EMBL/GenBank/DDBJ whole genome shotgun (WGS) entry which is preliminary data.</text>
</comment>
<dbReference type="Proteomes" id="UP001428341">
    <property type="component" value="Unassembled WGS sequence"/>
</dbReference>
<name>A0AAP0MRB4_9ROSI</name>
<feature type="signal peptide" evidence="1">
    <location>
        <begin position="1"/>
        <end position="19"/>
    </location>
</feature>
<dbReference type="AlphaFoldDB" id="A0AAP0MRB4"/>
<accession>A0AAP0MRB4</accession>
<evidence type="ECO:0000313" key="3">
    <source>
        <dbReference type="Proteomes" id="UP001428341"/>
    </source>
</evidence>
<evidence type="ECO:0000256" key="1">
    <source>
        <dbReference type="SAM" id="SignalP"/>
    </source>
</evidence>
<keyword evidence="3" id="KW-1185">Reference proteome</keyword>
<keyword evidence="1" id="KW-0732">Signal</keyword>
<reference evidence="2 3" key="1">
    <citation type="submission" date="2024-05" db="EMBL/GenBank/DDBJ databases">
        <title>Haplotype-resolved chromosome-level genome assembly of Huyou (Citrus changshanensis).</title>
        <authorList>
            <person name="Miao C."/>
            <person name="Chen W."/>
            <person name="Wu Y."/>
            <person name="Wang L."/>
            <person name="Zhao S."/>
            <person name="Grierson D."/>
            <person name="Xu C."/>
            <person name="Chen K."/>
        </authorList>
    </citation>
    <scope>NUCLEOTIDE SEQUENCE [LARGE SCALE GENOMIC DNA]</scope>
    <source>
        <strain evidence="2">01-14</strain>
        <tissue evidence="2">Leaf</tissue>
    </source>
</reference>
<feature type="chain" id="PRO_5043016847" evidence="1">
    <location>
        <begin position="20"/>
        <end position="138"/>
    </location>
</feature>